<dbReference type="AlphaFoldDB" id="Q8NQ00"/>
<dbReference type="KEGG" id="cgl:Cgl1655"/>
<dbReference type="EMBL" id="BA000036">
    <property type="protein sequence ID" value="BAB99049.1"/>
    <property type="molecule type" value="Genomic_DNA"/>
</dbReference>
<accession>Q8NQ00</accession>
<organism evidence="1 2">
    <name type="scientific">Corynebacterium glutamicum (strain ATCC 13032 / DSM 20300 / JCM 1318 / BCRC 11384 / CCUG 27702 / LMG 3730 / NBRC 12168 / NCIMB 10025 / NRRL B-2784 / 534)</name>
    <dbReference type="NCBI Taxonomy" id="196627"/>
    <lineage>
        <taxon>Bacteria</taxon>
        <taxon>Bacillati</taxon>
        <taxon>Actinomycetota</taxon>
        <taxon>Actinomycetes</taxon>
        <taxon>Mycobacteriales</taxon>
        <taxon>Corynebacteriaceae</taxon>
        <taxon>Corynebacterium</taxon>
    </lineage>
</organism>
<evidence type="ECO:0000313" key="1">
    <source>
        <dbReference type="EMBL" id="BAB99049.1"/>
    </source>
</evidence>
<dbReference type="BioCyc" id="CORYNE:G18NG-11241-MONOMER"/>
<sequence>MSSTSKGHLTLFCVQWIHIGSMKMPIPLELMRSRRGALKNNCGLKSHQFH</sequence>
<gene>
    <name evidence="1" type="ordered locus">Cgl1655</name>
</gene>
<protein>
    <submittedName>
        <fullName evidence="1">Uncharacterized protein</fullName>
    </submittedName>
</protein>
<reference evidence="2" key="1">
    <citation type="journal article" date="2003" name="Appl. Microbiol. Biotechnol.">
        <title>The Corynebacterium glutamicum genome: features and impacts on biotechnological processes.</title>
        <authorList>
            <person name="Ikeda M."/>
            <person name="Nakagawa S."/>
        </authorList>
    </citation>
    <scope>NUCLEOTIDE SEQUENCE [LARGE SCALE GENOMIC DNA]</scope>
    <source>
        <strain evidence="2">ATCC 13032 / DSM 20300 / BCRC 11384 / JCM 1318 / LMG 3730 / NCIMB 10025</strain>
    </source>
</reference>
<dbReference type="Proteomes" id="UP000000582">
    <property type="component" value="Chromosome"/>
</dbReference>
<proteinExistence type="predicted"/>
<dbReference type="HOGENOM" id="CLU_3116860_0_0_11"/>
<keyword evidence="2" id="KW-1185">Reference proteome</keyword>
<evidence type="ECO:0000313" key="2">
    <source>
        <dbReference type="Proteomes" id="UP000000582"/>
    </source>
</evidence>
<name>Q8NQ00_CORGL</name>